<dbReference type="PANTHER" id="PTHR12110">
    <property type="entry name" value="HYDROXYPYRUVATE ISOMERASE"/>
    <property type="match status" value="1"/>
</dbReference>
<evidence type="ECO:0000313" key="2">
    <source>
        <dbReference type="EMBL" id="WAH38349.1"/>
    </source>
</evidence>
<dbReference type="EMBL" id="CP104064">
    <property type="protein sequence ID" value="WAH38349.1"/>
    <property type="molecule type" value="Genomic_DNA"/>
</dbReference>
<accession>A0ABY6Z6E9</accession>
<reference evidence="2" key="1">
    <citation type="submission" date="2022-08" db="EMBL/GenBank/DDBJ databases">
        <title>Alicyclobacillus dauci DSM2870, complete genome.</title>
        <authorList>
            <person name="Wang Q."/>
            <person name="Cai R."/>
            <person name="Wang Z."/>
        </authorList>
    </citation>
    <scope>NUCLEOTIDE SEQUENCE</scope>
    <source>
        <strain evidence="2">DSM 28700</strain>
    </source>
</reference>
<dbReference type="RefSeq" id="WP_268045915.1">
    <property type="nucleotide sequence ID" value="NZ_CP104064.1"/>
</dbReference>
<dbReference type="GO" id="GO:0016853">
    <property type="term" value="F:isomerase activity"/>
    <property type="evidence" value="ECO:0007669"/>
    <property type="project" value="UniProtKB-KW"/>
</dbReference>
<keyword evidence="2" id="KW-0413">Isomerase</keyword>
<proteinExistence type="predicted"/>
<evidence type="ECO:0000313" key="3">
    <source>
        <dbReference type="Proteomes" id="UP001164803"/>
    </source>
</evidence>
<dbReference type="Proteomes" id="UP001164803">
    <property type="component" value="Chromosome"/>
</dbReference>
<dbReference type="InterPro" id="IPR036237">
    <property type="entry name" value="Xyl_isomerase-like_sf"/>
</dbReference>
<dbReference type="Pfam" id="PF01261">
    <property type="entry name" value="AP_endonuc_2"/>
    <property type="match status" value="1"/>
</dbReference>
<feature type="domain" description="Xylose isomerase-like TIM barrel" evidence="1">
    <location>
        <begin position="21"/>
        <end position="257"/>
    </location>
</feature>
<dbReference type="Gene3D" id="3.20.20.150">
    <property type="entry name" value="Divalent-metal-dependent TIM barrel enzymes"/>
    <property type="match status" value="1"/>
</dbReference>
<evidence type="ECO:0000259" key="1">
    <source>
        <dbReference type="Pfam" id="PF01261"/>
    </source>
</evidence>
<protein>
    <submittedName>
        <fullName evidence="2">Sugar phosphate isomerase/epimerase</fullName>
    </submittedName>
</protein>
<dbReference type="InterPro" id="IPR050312">
    <property type="entry name" value="IolE/XylAMocC-like"/>
</dbReference>
<dbReference type="PANTHER" id="PTHR12110:SF21">
    <property type="entry name" value="XYLOSE ISOMERASE-LIKE TIM BARREL DOMAIN-CONTAINING PROTEIN"/>
    <property type="match status" value="1"/>
</dbReference>
<sequence>MKPCLHPSIVEGVCDLDSYLDVAKVAGFEFVEVDWTWLDTAADKYGESYLCRAFSRRSLTLASFGLPVDLYCDEALFQSQLQELPTAAERAVRLGATRSCTWLWPAIDEVPVPYASRLARRIRECAGALIPYGIRLGLEFVGPHHLRDKRFPFVQNLQDLIVYLEAINMPNVGILLDSYHWYTAEVPIEEILSLKAHQIVHVHINDTDALPSQARDFERLLPGDGRIELGTFLLGLKTVGYTGPVSLEVLHTSPLAERPEDIPARAHTKLSEMLDSI</sequence>
<dbReference type="InterPro" id="IPR013022">
    <property type="entry name" value="Xyl_isomerase-like_TIM-brl"/>
</dbReference>
<dbReference type="SUPFAM" id="SSF51658">
    <property type="entry name" value="Xylose isomerase-like"/>
    <property type="match status" value="1"/>
</dbReference>
<keyword evidence="3" id="KW-1185">Reference proteome</keyword>
<name>A0ABY6Z6E9_9BACL</name>
<organism evidence="2 3">
    <name type="scientific">Alicyclobacillus dauci</name>
    <dbReference type="NCBI Taxonomy" id="1475485"/>
    <lineage>
        <taxon>Bacteria</taxon>
        <taxon>Bacillati</taxon>
        <taxon>Bacillota</taxon>
        <taxon>Bacilli</taxon>
        <taxon>Bacillales</taxon>
        <taxon>Alicyclobacillaceae</taxon>
        <taxon>Alicyclobacillus</taxon>
    </lineage>
</organism>
<gene>
    <name evidence="2" type="ORF">NZD86_07690</name>
</gene>